<dbReference type="AlphaFoldDB" id="A0A131YEN5"/>
<sequence>MMLKLFTLYCVVHCILARSDIKIPKYPLCCRKPPCPVDERYTCLWGVGRQKIACVPYDMSQKGMKYLWMELCHRNLRCRMVKQDYVCRCFKRSTKDTNW</sequence>
<evidence type="ECO:0008006" key="3">
    <source>
        <dbReference type="Google" id="ProtNLM"/>
    </source>
</evidence>
<accession>A0A131YEN5</accession>
<dbReference type="EMBL" id="GEDV01011627">
    <property type="protein sequence ID" value="JAP76930.1"/>
    <property type="molecule type" value="Transcribed_RNA"/>
</dbReference>
<organism evidence="2">
    <name type="scientific">Rhipicephalus appendiculatus</name>
    <name type="common">Brown ear tick</name>
    <dbReference type="NCBI Taxonomy" id="34631"/>
    <lineage>
        <taxon>Eukaryota</taxon>
        <taxon>Metazoa</taxon>
        <taxon>Ecdysozoa</taxon>
        <taxon>Arthropoda</taxon>
        <taxon>Chelicerata</taxon>
        <taxon>Arachnida</taxon>
        <taxon>Acari</taxon>
        <taxon>Parasitiformes</taxon>
        <taxon>Ixodida</taxon>
        <taxon>Ixodoidea</taxon>
        <taxon>Ixodidae</taxon>
        <taxon>Rhipicephalinae</taxon>
        <taxon>Rhipicephalus</taxon>
        <taxon>Rhipicephalus</taxon>
    </lineage>
</organism>
<feature type="signal peptide" evidence="1">
    <location>
        <begin position="1"/>
        <end position="17"/>
    </location>
</feature>
<evidence type="ECO:0000313" key="2">
    <source>
        <dbReference type="EMBL" id="JAP76930.1"/>
    </source>
</evidence>
<evidence type="ECO:0000256" key="1">
    <source>
        <dbReference type="SAM" id="SignalP"/>
    </source>
</evidence>
<keyword evidence="1" id="KW-0732">Signal</keyword>
<protein>
    <recommendedName>
        <fullName evidence="3">Basic tail secreted protein</fullName>
    </recommendedName>
</protein>
<feature type="chain" id="PRO_5007284833" description="Basic tail secreted protein" evidence="1">
    <location>
        <begin position="18"/>
        <end position="99"/>
    </location>
</feature>
<name>A0A131YEN5_RHIAP</name>
<reference evidence="2" key="1">
    <citation type="journal article" date="2016" name="Ticks Tick Borne Dis.">
        <title>De novo assembly and annotation of the salivary gland transcriptome of Rhipicephalus appendiculatus male and female ticks during blood feeding.</title>
        <authorList>
            <person name="de Castro M.H."/>
            <person name="de Klerk D."/>
            <person name="Pienaar R."/>
            <person name="Latif A.A."/>
            <person name="Rees D.J."/>
            <person name="Mans B.J."/>
        </authorList>
    </citation>
    <scope>NUCLEOTIDE SEQUENCE</scope>
    <source>
        <tissue evidence="2">Salivary glands</tissue>
    </source>
</reference>
<proteinExistence type="predicted"/>